<dbReference type="InterPro" id="IPR036748">
    <property type="entry name" value="MTH938-like_sf"/>
</dbReference>
<dbReference type="PANTHER" id="PTHR15811">
    <property type="entry name" value="MTH938 DOMAIN-CONTAINING PROTEIN"/>
    <property type="match status" value="1"/>
</dbReference>
<dbReference type="PANTHER" id="PTHR15811:SF5">
    <property type="entry name" value="MTH938 DOMAIN-CONTAINING PROTEIN"/>
    <property type="match status" value="1"/>
</dbReference>
<dbReference type="Proteomes" id="UP000663720">
    <property type="component" value="Chromosome"/>
</dbReference>
<dbReference type="Gene3D" id="3.40.1230.10">
    <property type="entry name" value="MTH938-like"/>
    <property type="match status" value="1"/>
</dbReference>
<dbReference type="GO" id="GO:0005737">
    <property type="term" value="C:cytoplasm"/>
    <property type="evidence" value="ECO:0007669"/>
    <property type="project" value="UniProtKB-SubCell"/>
</dbReference>
<gene>
    <name evidence="3" type="ORF">dnl_08960</name>
</gene>
<reference evidence="3" key="1">
    <citation type="journal article" date="2021" name="Microb. Physiol.">
        <title>Proteogenomic Insights into the Physiology of Marine, Sulfate-Reducing, Filamentous Desulfonema limicola and Desulfonema magnum.</title>
        <authorList>
            <person name="Schnaars V."/>
            <person name="Wohlbrand L."/>
            <person name="Scheve S."/>
            <person name="Hinrichs C."/>
            <person name="Reinhardt R."/>
            <person name="Rabus R."/>
        </authorList>
    </citation>
    <scope>NUCLEOTIDE SEQUENCE</scope>
    <source>
        <strain evidence="3">5ac10</strain>
    </source>
</reference>
<comment type="subcellular location">
    <subcellularLocation>
        <location evidence="1">Cytoplasm</location>
    </subcellularLocation>
</comment>
<dbReference type="AlphaFoldDB" id="A0A975B4K7"/>
<name>A0A975B4K7_9BACT</name>
<dbReference type="Pfam" id="PF04430">
    <property type="entry name" value="DUF498"/>
    <property type="match status" value="1"/>
</dbReference>
<dbReference type="FunFam" id="3.40.1230.10:FF:000001">
    <property type="entry name" value="Adipogenesis-associated, Mth938 domain-containing"/>
    <property type="match status" value="1"/>
</dbReference>
<evidence type="ECO:0000256" key="2">
    <source>
        <dbReference type="ARBA" id="ARBA00022490"/>
    </source>
</evidence>
<accession>A0A975B4K7</accession>
<keyword evidence="2" id="KW-0963">Cytoplasm</keyword>
<dbReference type="EMBL" id="CP061799">
    <property type="protein sequence ID" value="QTA78667.1"/>
    <property type="molecule type" value="Genomic_DNA"/>
</dbReference>
<dbReference type="InterPro" id="IPR007523">
    <property type="entry name" value="NDUFAF3/AAMDC"/>
</dbReference>
<evidence type="ECO:0000313" key="3">
    <source>
        <dbReference type="EMBL" id="QTA78667.1"/>
    </source>
</evidence>
<organism evidence="3 4">
    <name type="scientific">Desulfonema limicola</name>
    <dbReference type="NCBI Taxonomy" id="45656"/>
    <lineage>
        <taxon>Bacteria</taxon>
        <taxon>Pseudomonadati</taxon>
        <taxon>Thermodesulfobacteriota</taxon>
        <taxon>Desulfobacteria</taxon>
        <taxon>Desulfobacterales</taxon>
        <taxon>Desulfococcaceae</taxon>
        <taxon>Desulfonema</taxon>
    </lineage>
</organism>
<evidence type="ECO:0000256" key="1">
    <source>
        <dbReference type="ARBA" id="ARBA00004496"/>
    </source>
</evidence>
<dbReference type="KEGG" id="dli:dnl_08960"/>
<keyword evidence="4" id="KW-1185">Reference proteome</keyword>
<evidence type="ECO:0000313" key="4">
    <source>
        <dbReference type="Proteomes" id="UP000663720"/>
    </source>
</evidence>
<sequence length="120" mass="13272">MKSPIIEAIQWGSMKLEGYPSGRDFMIYPGGAKSWDWNESNTSHEKGIQPKDIQFLIDKGAVNIVLATGMNSRLKVSDAAIEFLEKTGIEYCILSTEDAVKEYNRLASTIPVGGLFHTTC</sequence>
<proteinExistence type="predicted"/>
<protein>
    <submittedName>
        <fullName evidence="3">DUF498</fullName>
    </submittedName>
</protein>
<dbReference type="SUPFAM" id="SSF64076">
    <property type="entry name" value="MTH938-like"/>
    <property type="match status" value="1"/>
</dbReference>